<evidence type="ECO:0000256" key="1">
    <source>
        <dbReference type="SAM" id="MobiDB-lite"/>
    </source>
</evidence>
<evidence type="ECO:0000313" key="4">
    <source>
        <dbReference type="Proteomes" id="UP000251047"/>
    </source>
</evidence>
<dbReference type="Gene3D" id="2.60.40.1890">
    <property type="entry name" value="PCu(A)C copper chaperone"/>
    <property type="match status" value="1"/>
</dbReference>
<dbReference type="Pfam" id="PF04314">
    <property type="entry name" value="PCuAC"/>
    <property type="match status" value="1"/>
</dbReference>
<feature type="signal peptide" evidence="2">
    <location>
        <begin position="1"/>
        <end position="22"/>
    </location>
</feature>
<evidence type="ECO:0000256" key="2">
    <source>
        <dbReference type="SAM" id="SignalP"/>
    </source>
</evidence>
<gene>
    <name evidence="3" type="ORF">CWC39_02350</name>
</gene>
<keyword evidence="2" id="KW-0732">Signal</keyword>
<feature type="chain" id="PRO_5038598614" description="Copper chaperone PCu(A)C" evidence="2">
    <location>
        <begin position="23"/>
        <end position="214"/>
    </location>
</feature>
<dbReference type="PANTHER" id="PTHR36302">
    <property type="entry name" value="BLR7088 PROTEIN"/>
    <property type="match status" value="1"/>
</dbReference>
<dbReference type="SUPFAM" id="SSF110087">
    <property type="entry name" value="DR1885-like metal-binding protein"/>
    <property type="match status" value="1"/>
</dbReference>
<dbReference type="AlphaFoldDB" id="A0A364VDA7"/>
<dbReference type="EMBL" id="PHQP01000010">
    <property type="protein sequence ID" value="RAV34588.1"/>
    <property type="molecule type" value="Genomic_DNA"/>
</dbReference>
<sequence length="214" mass="22596">MTVHSSKKIALALAAVAGLGLAACSSDNQEPSSDTNAATEAKTPESGSATTSASSEATSDKKLEFSEGYVGAKGTEMDMTAAFGKLMNHTDKDIHITKVSGSLKATYQLHQVVNGVMSEDPDGFVIPANGEFELKPGGNHIMIMNYPQEIAAGDSVELTLTDDKGGEYKLGSVPVRVQQSNHEHYGDSMSNMNGTEMNMSGSNMPGMDHSEHQH</sequence>
<name>A0A364VDA7_9CORY</name>
<dbReference type="Proteomes" id="UP000251047">
    <property type="component" value="Unassembled WGS sequence"/>
</dbReference>
<evidence type="ECO:0000313" key="3">
    <source>
        <dbReference type="EMBL" id="RAV34588.1"/>
    </source>
</evidence>
<dbReference type="OrthoDB" id="9796962at2"/>
<feature type="compositionally biased region" description="Polar residues" evidence="1">
    <location>
        <begin position="25"/>
        <end position="38"/>
    </location>
</feature>
<dbReference type="RefSeq" id="WP_112768915.1">
    <property type="nucleotide sequence ID" value="NZ_CP063191.1"/>
</dbReference>
<dbReference type="InterPro" id="IPR058248">
    <property type="entry name" value="Lxx211020-like"/>
</dbReference>
<proteinExistence type="predicted"/>
<dbReference type="PANTHER" id="PTHR36302:SF1">
    <property type="entry name" value="COPPER CHAPERONE PCU(A)C"/>
    <property type="match status" value="1"/>
</dbReference>
<dbReference type="PROSITE" id="PS51257">
    <property type="entry name" value="PROKAR_LIPOPROTEIN"/>
    <property type="match status" value="1"/>
</dbReference>
<dbReference type="InterPro" id="IPR036182">
    <property type="entry name" value="PCuAC_sf"/>
</dbReference>
<feature type="compositionally biased region" description="Low complexity" evidence="1">
    <location>
        <begin position="45"/>
        <end position="57"/>
    </location>
</feature>
<evidence type="ECO:0008006" key="5">
    <source>
        <dbReference type="Google" id="ProtNLM"/>
    </source>
</evidence>
<protein>
    <recommendedName>
        <fullName evidence="5">Copper chaperone PCu(A)C</fullName>
    </recommendedName>
</protein>
<comment type="caution">
    <text evidence="3">The sequence shown here is derived from an EMBL/GenBank/DDBJ whole genome shotgun (WGS) entry which is preliminary data.</text>
</comment>
<reference evidence="3 4" key="1">
    <citation type="journal article" date="2018" name="Syst. Appl. Microbiol.">
        <title>Corynebacterium heidelbergense sp. nov., isolated from the preen glands of Egyptian geese (Alopochen aegyptiacus).</title>
        <authorList>
            <person name="Braun M.S."/>
            <person name="Wang E."/>
            <person name="Zimmermann S."/>
            <person name="Wink M."/>
        </authorList>
    </citation>
    <scope>NUCLEOTIDE SEQUENCE [LARGE SCALE GENOMIC DNA]</scope>
    <source>
        <strain evidence="3 4">DSM 104638</strain>
    </source>
</reference>
<dbReference type="InterPro" id="IPR007410">
    <property type="entry name" value="LpqE-like"/>
</dbReference>
<accession>A0A364VDA7</accession>
<organism evidence="3 4">
    <name type="scientific">Corynebacterium heidelbergense</name>
    <dbReference type="NCBI Taxonomy" id="2055947"/>
    <lineage>
        <taxon>Bacteria</taxon>
        <taxon>Bacillati</taxon>
        <taxon>Actinomycetota</taxon>
        <taxon>Actinomycetes</taxon>
        <taxon>Mycobacteriales</taxon>
        <taxon>Corynebacteriaceae</taxon>
        <taxon>Corynebacterium</taxon>
    </lineage>
</organism>
<feature type="region of interest" description="Disordered" evidence="1">
    <location>
        <begin position="25"/>
        <end position="61"/>
    </location>
</feature>